<dbReference type="Proteomes" id="UP000824002">
    <property type="component" value="Unassembled WGS sequence"/>
</dbReference>
<dbReference type="PROSITE" id="PS01076">
    <property type="entry name" value="ACETATE_KINASE_2"/>
    <property type="match status" value="1"/>
</dbReference>
<comment type="subunit">
    <text evidence="7">Homodimer.</text>
</comment>
<dbReference type="InterPro" id="IPR043129">
    <property type="entry name" value="ATPase_NBD"/>
</dbReference>
<organism evidence="9 10">
    <name type="scientific">Candidatus Merdivicinus excrementipullorum</name>
    <dbReference type="NCBI Taxonomy" id="2840867"/>
    <lineage>
        <taxon>Bacteria</taxon>
        <taxon>Bacillati</taxon>
        <taxon>Bacillota</taxon>
        <taxon>Clostridia</taxon>
        <taxon>Eubacteriales</taxon>
        <taxon>Oscillospiraceae</taxon>
        <taxon>Oscillospiraceae incertae sedis</taxon>
        <taxon>Candidatus Merdivicinus</taxon>
    </lineage>
</organism>
<proteinExistence type="inferred from homology"/>
<dbReference type="GO" id="GO:0005737">
    <property type="term" value="C:cytoplasm"/>
    <property type="evidence" value="ECO:0007669"/>
    <property type="project" value="UniProtKB-SubCell"/>
</dbReference>
<comment type="catalytic activity">
    <reaction evidence="7">
        <text>acetate + ATP = acetyl phosphate + ADP</text>
        <dbReference type="Rhea" id="RHEA:11352"/>
        <dbReference type="ChEBI" id="CHEBI:22191"/>
        <dbReference type="ChEBI" id="CHEBI:30089"/>
        <dbReference type="ChEBI" id="CHEBI:30616"/>
        <dbReference type="ChEBI" id="CHEBI:456216"/>
        <dbReference type="EC" id="2.7.2.1"/>
    </reaction>
</comment>
<dbReference type="PANTHER" id="PTHR21060">
    <property type="entry name" value="ACETATE KINASE"/>
    <property type="match status" value="1"/>
</dbReference>
<reference evidence="9" key="2">
    <citation type="journal article" date="2021" name="PeerJ">
        <title>Extensive microbial diversity within the chicken gut microbiome revealed by metagenomics and culture.</title>
        <authorList>
            <person name="Gilroy R."/>
            <person name="Ravi A."/>
            <person name="Getino M."/>
            <person name="Pursley I."/>
            <person name="Horton D.L."/>
            <person name="Alikhan N.F."/>
            <person name="Baker D."/>
            <person name="Gharbi K."/>
            <person name="Hall N."/>
            <person name="Watson M."/>
            <person name="Adriaenssens E.M."/>
            <person name="Foster-Nyarko E."/>
            <person name="Jarju S."/>
            <person name="Secka A."/>
            <person name="Antonio M."/>
            <person name="Oren A."/>
            <person name="Chaudhuri R.R."/>
            <person name="La Ragione R."/>
            <person name="Hildebrand F."/>
            <person name="Pallen M.J."/>
        </authorList>
    </citation>
    <scope>NUCLEOTIDE SEQUENCE</scope>
    <source>
        <strain evidence="9">CHK199-13235</strain>
    </source>
</reference>
<keyword evidence="5 7" id="KW-0418">Kinase</keyword>
<evidence type="ECO:0000256" key="1">
    <source>
        <dbReference type="ARBA" id="ARBA00008748"/>
    </source>
</evidence>
<dbReference type="Gene3D" id="3.30.420.40">
    <property type="match status" value="2"/>
</dbReference>
<comment type="pathway">
    <text evidence="7">Metabolic intermediate biosynthesis; acetyl-CoA biosynthesis; acetyl-CoA from acetate: step 1/2.</text>
</comment>
<feature type="binding site" evidence="7">
    <location>
        <position position="384"/>
    </location>
    <ligand>
        <name>Mg(2+)</name>
        <dbReference type="ChEBI" id="CHEBI:18420"/>
    </ligand>
</feature>
<dbReference type="InterPro" id="IPR000890">
    <property type="entry name" value="Aliphatic_acid_kin_short-chain"/>
</dbReference>
<comment type="function">
    <text evidence="7">Catalyzes the formation of acetyl phosphate from acetate and ATP. Can also catalyze the reverse reaction.</text>
</comment>
<comment type="caution">
    <text evidence="9">The sequence shown here is derived from an EMBL/GenBank/DDBJ whole genome shotgun (WGS) entry which is preliminary data.</text>
</comment>
<dbReference type="PIRSF" id="PIRSF000722">
    <property type="entry name" value="Acetate_prop_kin"/>
    <property type="match status" value="1"/>
</dbReference>
<dbReference type="GO" id="GO:0000287">
    <property type="term" value="F:magnesium ion binding"/>
    <property type="evidence" value="ECO:0007669"/>
    <property type="project" value="UniProtKB-UniRule"/>
</dbReference>
<evidence type="ECO:0000256" key="6">
    <source>
        <dbReference type="ARBA" id="ARBA00022840"/>
    </source>
</evidence>
<feature type="binding site" evidence="7">
    <location>
        <begin position="209"/>
        <end position="213"/>
    </location>
    <ligand>
        <name>ATP</name>
        <dbReference type="ChEBI" id="CHEBI:30616"/>
    </ligand>
</feature>
<keyword evidence="6 7" id="KW-0067">ATP-binding</keyword>
<feature type="site" description="Transition state stabilizer" evidence="7">
    <location>
        <position position="242"/>
    </location>
</feature>
<dbReference type="InterPro" id="IPR004372">
    <property type="entry name" value="Ac/propionate_kinase"/>
</dbReference>
<dbReference type="CDD" id="cd24010">
    <property type="entry name" value="ASKHA_NBD_AcK_PK"/>
    <property type="match status" value="1"/>
</dbReference>
<keyword evidence="7" id="KW-0479">Metal-binding</keyword>
<evidence type="ECO:0000313" key="9">
    <source>
        <dbReference type="EMBL" id="HIS76272.1"/>
    </source>
</evidence>
<dbReference type="PRINTS" id="PR00471">
    <property type="entry name" value="ACETATEKNASE"/>
</dbReference>
<keyword evidence="7" id="KW-0460">Magnesium</keyword>
<comment type="subcellular location">
    <subcellularLocation>
        <location evidence="7">Cytoplasm</location>
    </subcellularLocation>
</comment>
<dbReference type="AlphaFoldDB" id="A0A9D1FMJ8"/>
<keyword evidence="4 7" id="KW-0547">Nucleotide-binding</keyword>
<evidence type="ECO:0000256" key="7">
    <source>
        <dbReference type="HAMAP-Rule" id="MF_00020"/>
    </source>
</evidence>
<gene>
    <name evidence="7" type="primary">ackA</name>
    <name evidence="9" type="ORF">IAB51_05600</name>
</gene>
<dbReference type="GO" id="GO:0006085">
    <property type="term" value="P:acetyl-CoA biosynthetic process"/>
    <property type="evidence" value="ECO:0007669"/>
    <property type="project" value="UniProtKB-UniRule"/>
</dbReference>
<dbReference type="InterPro" id="IPR023865">
    <property type="entry name" value="Aliphatic_acid_kinase_CS"/>
</dbReference>
<evidence type="ECO:0000256" key="5">
    <source>
        <dbReference type="ARBA" id="ARBA00022777"/>
    </source>
</evidence>
<dbReference type="EMBL" id="DVJP01000039">
    <property type="protein sequence ID" value="HIS76272.1"/>
    <property type="molecule type" value="Genomic_DNA"/>
</dbReference>
<dbReference type="EC" id="2.7.2.1" evidence="7"/>
<feature type="active site" description="Proton donor/acceptor" evidence="7">
    <location>
        <position position="149"/>
    </location>
</feature>
<evidence type="ECO:0000256" key="3">
    <source>
        <dbReference type="ARBA" id="ARBA00022679"/>
    </source>
</evidence>
<keyword evidence="2 7" id="KW-0963">Cytoplasm</keyword>
<name>A0A9D1FMJ8_9FIRM</name>
<dbReference type="HAMAP" id="MF_00020">
    <property type="entry name" value="Acetate_kinase"/>
    <property type="match status" value="1"/>
</dbReference>
<sequence length="401" mass="43945">MKILVINAGSSSLKYQLIDMDNEHVIAKGNCERIGIEGSLITHKTDDGRKVQLESNFPSHTEAFEKLLEVLTTGEGKVIDSIAEISAVGHRVLHGSEVYKESTLITDKVIDDIDSFRELGPLHNPPQAATMRACRKALGENVPMVAVFDTSFHQTMPEKAFMYGIPYEYYEKYSLRKYGFHGTSHRYVSGHYLKITGKKPEGTKVVVCHLGNGSSITAVKDGKCVDTTMGFTPLDGLIMGTRSGAVDPSVVTFMMNKEGFTPDEISSLLNKKSGFLGISGLSSDARDLVNASKEGHKRAKLACDMFRYQIKKYIGSYAAAMGGLDAVLFTGGIGENSDEARAEVCQGLEFLGIELDDAENKNKTGKDHLISKGKTEVWVIPTDEEMTIARDTKELVEKAQK</sequence>
<dbReference type="NCBIfam" id="TIGR00016">
    <property type="entry name" value="ackA"/>
    <property type="match status" value="1"/>
</dbReference>
<evidence type="ECO:0000256" key="8">
    <source>
        <dbReference type="RuleBase" id="RU003835"/>
    </source>
</evidence>
<reference evidence="9" key="1">
    <citation type="submission" date="2020-10" db="EMBL/GenBank/DDBJ databases">
        <authorList>
            <person name="Gilroy R."/>
        </authorList>
    </citation>
    <scope>NUCLEOTIDE SEQUENCE</scope>
    <source>
        <strain evidence="9">CHK199-13235</strain>
    </source>
</reference>
<comment type="similarity">
    <text evidence="1 7 8">Belongs to the acetokinase family.</text>
</comment>
<dbReference type="GO" id="GO:0006083">
    <property type="term" value="P:acetate metabolic process"/>
    <property type="evidence" value="ECO:0007669"/>
    <property type="project" value="TreeGrafter"/>
</dbReference>
<feature type="binding site" evidence="7">
    <location>
        <begin position="284"/>
        <end position="286"/>
    </location>
    <ligand>
        <name>ATP</name>
        <dbReference type="ChEBI" id="CHEBI:30616"/>
    </ligand>
</feature>
<keyword evidence="3 7" id="KW-0808">Transferase</keyword>
<evidence type="ECO:0000313" key="10">
    <source>
        <dbReference type="Proteomes" id="UP000824002"/>
    </source>
</evidence>
<dbReference type="GO" id="GO:0008776">
    <property type="term" value="F:acetate kinase activity"/>
    <property type="evidence" value="ECO:0007669"/>
    <property type="project" value="UniProtKB-UniRule"/>
</dbReference>
<dbReference type="GO" id="GO:0005524">
    <property type="term" value="F:ATP binding"/>
    <property type="evidence" value="ECO:0007669"/>
    <property type="project" value="UniProtKB-KW"/>
</dbReference>
<accession>A0A9D1FMJ8</accession>
<dbReference type="SUPFAM" id="SSF53067">
    <property type="entry name" value="Actin-like ATPase domain"/>
    <property type="match status" value="2"/>
</dbReference>
<evidence type="ECO:0000256" key="2">
    <source>
        <dbReference type="ARBA" id="ARBA00022490"/>
    </source>
</evidence>
<feature type="binding site" evidence="7">
    <location>
        <position position="7"/>
    </location>
    <ligand>
        <name>Mg(2+)</name>
        <dbReference type="ChEBI" id="CHEBI:18420"/>
    </ligand>
</feature>
<dbReference type="PANTHER" id="PTHR21060:SF15">
    <property type="entry name" value="ACETATE KINASE-RELATED"/>
    <property type="match status" value="1"/>
</dbReference>
<feature type="binding site" evidence="7">
    <location>
        <begin position="332"/>
        <end position="336"/>
    </location>
    <ligand>
        <name>ATP</name>
        <dbReference type="ChEBI" id="CHEBI:30616"/>
    </ligand>
</feature>
<feature type="binding site" evidence="7">
    <location>
        <position position="91"/>
    </location>
    <ligand>
        <name>substrate</name>
    </ligand>
</feature>
<dbReference type="PROSITE" id="PS01075">
    <property type="entry name" value="ACETATE_KINASE_1"/>
    <property type="match status" value="1"/>
</dbReference>
<feature type="binding site" evidence="7">
    <location>
        <position position="14"/>
    </location>
    <ligand>
        <name>ATP</name>
        <dbReference type="ChEBI" id="CHEBI:30616"/>
    </ligand>
</feature>
<comment type="cofactor">
    <cofactor evidence="7">
        <name>Mg(2+)</name>
        <dbReference type="ChEBI" id="CHEBI:18420"/>
    </cofactor>
    <cofactor evidence="7">
        <name>Mn(2+)</name>
        <dbReference type="ChEBI" id="CHEBI:29035"/>
    </cofactor>
    <text evidence="7">Mg(2+). Can also accept Mn(2+).</text>
</comment>
<evidence type="ECO:0000256" key="4">
    <source>
        <dbReference type="ARBA" id="ARBA00022741"/>
    </source>
</evidence>
<protein>
    <recommendedName>
        <fullName evidence="7">Acetate kinase</fullName>
        <ecNumber evidence="7">2.7.2.1</ecNumber>
    </recommendedName>
    <alternativeName>
        <fullName evidence="7">Acetokinase</fullName>
    </alternativeName>
</protein>
<dbReference type="Pfam" id="PF00871">
    <property type="entry name" value="Acetate_kinase"/>
    <property type="match status" value="1"/>
</dbReference>
<feature type="site" description="Transition state stabilizer" evidence="7">
    <location>
        <position position="181"/>
    </location>
</feature>